<evidence type="ECO:0000313" key="6">
    <source>
        <dbReference type="Proteomes" id="UP000655868"/>
    </source>
</evidence>
<dbReference type="Gene3D" id="3.40.50.10350">
    <property type="entry name" value="Glycerate kinase, domain 1"/>
    <property type="match status" value="1"/>
</dbReference>
<sequence length="370" mass="36550">MRVVVAPDKFKGSLTAADVADALAAGILDGKPEWTVHRVPVADGGDGTVAAAVAAGWQAVSVATEGPTGAPVVATYARRGSAAVVELAAAVGLVLLPNGRAEPLTASTFGLGLVIKDALERGATEIVIGLGGSASTDGGAGMMQALGARILNADGSEVPRGGAALAGAARIDLSELVPAAAAATFVLACDVDNPLLGDNGATAVYAPQKGADAADLVVLEAALAQWASIAAAAIGRDVSTEPGAGAAGGTGFGAMAFLDAQQRPGIDIVLEMVGFDSVLAAADLVVTGEGSLDEQSLAGKAPIGVATRAQAVGVPVVAVAGRSVLSDEQLRSAGFTEVYTLSDIEPVLERSIANAAELLEGVGRRITEQF</sequence>
<keyword evidence="3 4" id="KW-0418">Kinase</keyword>
<dbReference type="RefSeq" id="WP_199708243.1">
    <property type="nucleotide sequence ID" value="NZ_JAEMNV010000012.1"/>
</dbReference>
<dbReference type="GO" id="GO:0008887">
    <property type="term" value="F:glycerate kinase activity"/>
    <property type="evidence" value="ECO:0007669"/>
    <property type="project" value="UniProtKB-UniRule"/>
</dbReference>
<proteinExistence type="inferred from homology"/>
<dbReference type="InterPro" id="IPR018193">
    <property type="entry name" value="Glyc_kinase_flavodox-like_fold"/>
</dbReference>
<dbReference type="Gene3D" id="3.90.1510.10">
    <property type="entry name" value="Glycerate kinase, domain 2"/>
    <property type="match status" value="1"/>
</dbReference>
<dbReference type="PIRSF" id="PIRSF006078">
    <property type="entry name" value="GlxK"/>
    <property type="match status" value="1"/>
</dbReference>
<organism evidence="5 6">
    <name type="scientific">Antrihabitans stalagmiti</name>
    <dbReference type="NCBI Taxonomy" id="2799499"/>
    <lineage>
        <taxon>Bacteria</taxon>
        <taxon>Bacillati</taxon>
        <taxon>Actinomycetota</taxon>
        <taxon>Actinomycetes</taxon>
        <taxon>Mycobacteriales</taxon>
        <taxon>Nocardiaceae</taxon>
        <taxon>Antrihabitans</taxon>
    </lineage>
</organism>
<dbReference type="AlphaFoldDB" id="A0A934NWK2"/>
<keyword evidence="6" id="KW-1185">Reference proteome</keyword>
<dbReference type="PANTHER" id="PTHR21599:SF0">
    <property type="entry name" value="GLYCERATE KINASE"/>
    <property type="match status" value="1"/>
</dbReference>
<dbReference type="NCBIfam" id="TIGR00045">
    <property type="entry name" value="glycerate kinase"/>
    <property type="match status" value="1"/>
</dbReference>
<accession>A0A934NWK2</accession>
<dbReference type="EMBL" id="JAEMNV010000012">
    <property type="protein sequence ID" value="MBJ8342593.1"/>
    <property type="molecule type" value="Genomic_DNA"/>
</dbReference>
<reference evidence="5" key="1">
    <citation type="submission" date="2020-12" db="EMBL/GenBank/DDBJ databases">
        <title>Antrihabitans popcorni sp. nov. and Antrihabitans auranticaus sp. nov., isolated from a larva cave.</title>
        <authorList>
            <person name="Lee S.D."/>
            <person name="Kim I.S."/>
        </authorList>
    </citation>
    <scope>NUCLEOTIDE SEQUENCE</scope>
    <source>
        <strain evidence="5">YC3-6</strain>
    </source>
</reference>
<gene>
    <name evidence="5" type="ORF">JGU71_27260</name>
</gene>
<comment type="caution">
    <text evidence="5">The sequence shown here is derived from an EMBL/GenBank/DDBJ whole genome shotgun (WGS) entry which is preliminary data.</text>
</comment>
<evidence type="ECO:0000256" key="4">
    <source>
        <dbReference type="PIRNR" id="PIRNR006078"/>
    </source>
</evidence>
<dbReference type="Proteomes" id="UP000655868">
    <property type="component" value="Unassembled WGS sequence"/>
</dbReference>
<comment type="similarity">
    <text evidence="1 4">Belongs to the glycerate kinase type-1 family.</text>
</comment>
<dbReference type="InterPro" id="IPR004381">
    <property type="entry name" value="Glycerate_kinase"/>
</dbReference>
<protein>
    <submittedName>
        <fullName evidence="5">Glycerate kinase</fullName>
    </submittedName>
</protein>
<dbReference type="InterPro" id="IPR036129">
    <property type="entry name" value="Glycerate_kinase_sf"/>
</dbReference>
<name>A0A934NWK2_9NOCA</name>
<dbReference type="PANTHER" id="PTHR21599">
    <property type="entry name" value="GLYCERATE KINASE"/>
    <property type="match status" value="1"/>
</dbReference>
<evidence type="ECO:0000313" key="5">
    <source>
        <dbReference type="EMBL" id="MBJ8342593.1"/>
    </source>
</evidence>
<dbReference type="Pfam" id="PF02595">
    <property type="entry name" value="Gly_kinase"/>
    <property type="match status" value="1"/>
</dbReference>
<dbReference type="SUPFAM" id="SSF110738">
    <property type="entry name" value="Glycerate kinase I"/>
    <property type="match status" value="1"/>
</dbReference>
<keyword evidence="2 4" id="KW-0808">Transferase</keyword>
<dbReference type="GO" id="GO:0031388">
    <property type="term" value="P:organic acid phosphorylation"/>
    <property type="evidence" value="ECO:0007669"/>
    <property type="project" value="UniProtKB-UniRule"/>
</dbReference>
<evidence type="ECO:0000256" key="3">
    <source>
        <dbReference type="ARBA" id="ARBA00022777"/>
    </source>
</evidence>
<dbReference type="InterPro" id="IPR018197">
    <property type="entry name" value="Glycerate_kinase_RE-like"/>
</dbReference>
<evidence type="ECO:0000256" key="2">
    <source>
        <dbReference type="ARBA" id="ARBA00022679"/>
    </source>
</evidence>
<evidence type="ECO:0000256" key="1">
    <source>
        <dbReference type="ARBA" id="ARBA00006284"/>
    </source>
</evidence>